<dbReference type="Gene3D" id="1.10.530.10">
    <property type="match status" value="1"/>
</dbReference>
<keyword evidence="4" id="KW-1185">Reference proteome</keyword>
<dbReference type="InterPro" id="IPR008258">
    <property type="entry name" value="Transglycosylase_SLT_dom_1"/>
</dbReference>
<dbReference type="Proteomes" id="UP000316196">
    <property type="component" value="Unassembled WGS sequence"/>
</dbReference>
<gene>
    <name evidence="3" type="ORF">FB460_0459</name>
</gene>
<dbReference type="SUPFAM" id="SSF53955">
    <property type="entry name" value="Lysozyme-like"/>
    <property type="match status" value="1"/>
</dbReference>
<evidence type="ECO:0000313" key="3">
    <source>
        <dbReference type="EMBL" id="TQL62674.1"/>
    </source>
</evidence>
<reference evidence="3 4" key="1">
    <citation type="submission" date="2019-06" db="EMBL/GenBank/DDBJ databases">
        <title>Sequencing the genomes of 1000 actinobacteria strains.</title>
        <authorList>
            <person name="Klenk H.-P."/>
        </authorList>
    </citation>
    <scope>NUCLEOTIDE SEQUENCE [LARGE SCALE GENOMIC DNA]</scope>
    <source>
        <strain evidence="3 4">DSM 8251</strain>
    </source>
</reference>
<proteinExistence type="predicted"/>
<protein>
    <submittedName>
        <fullName evidence="3">Transglycosylase-like protein with SLT domain</fullName>
    </submittedName>
</protein>
<dbReference type="InterPro" id="IPR023346">
    <property type="entry name" value="Lysozyme-like_dom_sf"/>
</dbReference>
<comment type="caution">
    <text evidence="3">The sequence shown here is derived from an EMBL/GenBank/DDBJ whole genome shotgun (WGS) entry which is preliminary data.</text>
</comment>
<dbReference type="AlphaFoldDB" id="A0A542ZQQ2"/>
<dbReference type="RefSeq" id="WP_211345793.1">
    <property type="nucleotide sequence ID" value="NZ_BAAAMD010000001.1"/>
</dbReference>
<evidence type="ECO:0000259" key="2">
    <source>
        <dbReference type="Pfam" id="PF01464"/>
    </source>
</evidence>
<feature type="region of interest" description="Disordered" evidence="1">
    <location>
        <begin position="102"/>
        <end position="160"/>
    </location>
</feature>
<organism evidence="3 4">
    <name type="scientific">Propioniferax innocua</name>
    <dbReference type="NCBI Taxonomy" id="1753"/>
    <lineage>
        <taxon>Bacteria</taxon>
        <taxon>Bacillati</taxon>
        <taxon>Actinomycetota</taxon>
        <taxon>Actinomycetes</taxon>
        <taxon>Propionibacteriales</taxon>
        <taxon>Propionibacteriaceae</taxon>
        <taxon>Propioniferax</taxon>
    </lineage>
</organism>
<dbReference type="Pfam" id="PF01464">
    <property type="entry name" value="SLT"/>
    <property type="match status" value="1"/>
</dbReference>
<dbReference type="EMBL" id="VFOR01000001">
    <property type="protein sequence ID" value="TQL62674.1"/>
    <property type="molecule type" value="Genomic_DNA"/>
</dbReference>
<feature type="domain" description="Transglycosylase SLT" evidence="2">
    <location>
        <begin position="191"/>
        <end position="263"/>
    </location>
</feature>
<accession>A0A542ZQQ2</accession>
<feature type="compositionally biased region" description="Low complexity" evidence="1">
    <location>
        <begin position="129"/>
        <end position="147"/>
    </location>
</feature>
<sequence>MDFSINPEGIHRSAMELSDGLGELTNHVEQFASSFNLGDMFGDNSLLAEIGNPMYLGAVDWILQCLRSLEGALGDHAGALGAAATAFQRTEETNAAMSHQIMSSGPFAPAPSPAPMPAPEPAPAPESSPEPESNSAPESAPASAPASTGGDGGSLPGGEITYEATPEVKQWIGEARQIMIADGIDPSLINANDLAIIAMHESGGDPNAANDWDINAQNGTPSIGLMQTIGPTFDAHAMPGHTDIHNPVDNIIAASRYAIDRYGSVSATPGPASVNSGGPYLPY</sequence>
<evidence type="ECO:0000256" key="1">
    <source>
        <dbReference type="SAM" id="MobiDB-lite"/>
    </source>
</evidence>
<feature type="compositionally biased region" description="Pro residues" evidence="1">
    <location>
        <begin position="108"/>
        <end position="128"/>
    </location>
</feature>
<evidence type="ECO:0000313" key="4">
    <source>
        <dbReference type="Proteomes" id="UP000316196"/>
    </source>
</evidence>
<dbReference type="CDD" id="cd13402">
    <property type="entry name" value="LT_TF-like"/>
    <property type="match status" value="1"/>
</dbReference>
<name>A0A542ZQQ2_9ACTN</name>